<dbReference type="KEGG" id="tnl:113500676"/>
<evidence type="ECO:0000313" key="2">
    <source>
        <dbReference type="Proteomes" id="UP000322000"/>
    </source>
</evidence>
<evidence type="ECO:0000313" key="3">
    <source>
        <dbReference type="RefSeq" id="XP_026737341.1"/>
    </source>
</evidence>
<feature type="signal peptide" evidence="1">
    <location>
        <begin position="1"/>
        <end position="16"/>
    </location>
</feature>
<evidence type="ECO:0000256" key="1">
    <source>
        <dbReference type="SAM" id="SignalP"/>
    </source>
</evidence>
<name>A0A7E5WAX4_TRINI</name>
<sequence length="283" mass="32568">MMKFLILLSFFAVIYAREIRPNCLIIRNRSYEKEVLKVDIKSPYQLSIDYDTNTLFFSYTARKEEMFQIAYLSLKTNEYGVVSGIHGGFATAVDAKHSIVYMGGEDGIYKFHYQNKTATNLNIRNNVNIWQMFFKDGLYFTTYPEETAFLYKKKKVDVVPEFVNIKTMLIAVNKDGNMVYANSSGLFVYNKLRMTTSLLDTAVVNGITADIDGNLYFSTPTGVYYINEVTNEVDELFKMENIYGVAVEGNGDIIYATEDSIIRLKPTKEECYYDQKWLSNESI</sequence>
<keyword evidence="2" id="KW-1185">Reference proteome</keyword>
<gene>
    <name evidence="3" type="primary">LOC113500676</name>
</gene>
<dbReference type="RefSeq" id="XP_026737341.1">
    <property type="nucleotide sequence ID" value="XM_026881540.1"/>
</dbReference>
<dbReference type="SUPFAM" id="SSF63829">
    <property type="entry name" value="Calcium-dependent phosphotriesterase"/>
    <property type="match status" value="1"/>
</dbReference>
<proteinExistence type="predicted"/>
<dbReference type="OrthoDB" id="7452594at2759"/>
<organism evidence="2 3">
    <name type="scientific">Trichoplusia ni</name>
    <name type="common">Cabbage looper</name>
    <dbReference type="NCBI Taxonomy" id="7111"/>
    <lineage>
        <taxon>Eukaryota</taxon>
        <taxon>Metazoa</taxon>
        <taxon>Ecdysozoa</taxon>
        <taxon>Arthropoda</taxon>
        <taxon>Hexapoda</taxon>
        <taxon>Insecta</taxon>
        <taxon>Pterygota</taxon>
        <taxon>Neoptera</taxon>
        <taxon>Endopterygota</taxon>
        <taxon>Lepidoptera</taxon>
        <taxon>Glossata</taxon>
        <taxon>Ditrysia</taxon>
        <taxon>Noctuoidea</taxon>
        <taxon>Noctuidae</taxon>
        <taxon>Plusiinae</taxon>
        <taxon>Trichoplusia</taxon>
    </lineage>
</organism>
<dbReference type="Gene3D" id="2.130.10.10">
    <property type="entry name" value="YVTN repeat-like/Quinoprotein amine dehydrogenase"/>
    <property type="match status" value="1"/>
</dbReference>
<dbReference type="GeneID" id="113500676"/>
<dbReference type="AlphaFoldDB" id="A0A7E5WAX4"/>
<accession>A0A7E5WAX4</accession>
<dbReference type="Proteomes" id="UP000322000">
    <property type="component" value="Chromosome 14"/>
</dbReference>
<dbReference type="InterPro" id="IPR015943">
    <property type="entry name" value="WD40/YVTN_repeat-like_dom_sf"/>
</dbReference>
<feature type="chain" id="PRO_5028798009" evidence="1">
    <location>
        <begin position="17"/>
        <end position="283"/>
    </location>
</feature>
<dbReference type="InParanoid" id="A0A7E5WAX4"/>
<protein>
    <submittedName>
        <fullName evidence="3">Ommochrome-binding protein-like isoform X1</fullName>
    </submittedName>
</protein>
<keyword evidence="1" id="KW-0732">Signal</keyword>
<reference evidence="3" key="1">
    <citation type="submission" date="2025-08" db="UniProtKB">
        <authorList>
            <consortium name="RefSeq"/>
        </authorList>
    </citation>
    <scope>IDENTIFICATION</scope>
</reference>